<protein>
    <submittedName>
        <fullName evidence="1">Uncharacterized protein</fullName>
    </submittedName>
</protein>
<dbReference type="RefSeq" id="WP_350274734.1">
    <property type="nucleotide sequence ID" value="NZ_CP158165.1"/>
</dbReference>
<sequence>MFTFVVGVQVSTAQAVEVPKPKPDWSMQLQGKVDVGACRGHANNPHSITGGIGYDGYQDCVGNYDVQKVCVKLQELDYYGTYYDRTAYRCSAETVAAHSYSGGSVTCAGALEGTFRTYALGYAWPNGVQHTSSGYSAGVRMRIGY</sequence>
<proteinExistence type="predicted"/>
<gene>
    <name evidence="1" type="ORF">ABN611_25370</name>
</gene>
<name>A0AAU7T4U8_9ACTN</name>
<accession>A0AAU7T4U8</accession>
<organism evidence="1">
    <name type="scientific">Kribbella sp. HUAS MG21</name>
    <dbReference type="NCBI Taxonomy" id="3160966"/>
    <lineage>
        <taxon>Bacteria</taxon>
        <taxon>Bacillati</taxon>
        <taxon>Actinomycetota</taxon>
        <taxon>Actinomycetes</taxon>
        <taxon>Propionibacteriales</taxon>
        <taxon>Kribbellaceae</taxon>
        <taxon>Kribbella</taxon>
    </lineage>
</organism>
<dbReference type="AlphaFoldDB" id="A0AAU7T4U8"/>
<dbReference type="EMBL" id="CP158165">
    <property type="protein sequence ID" value="XBV21884.1"/>
    <property type="molecule type" value="Genomic_DNA"/>
</dbReference>
<evidence type="ECO:0000313" key="1">
    <source>
        <dbReference type="EMBL" id="XBV21884.1"/>
    </source>
</evidence>
<reference evidence="1" key="1">
    <citation type="submission" date="2024-06" db="EMBL/GenBank/DDBJ databases">
        <title>Kribbella sp. strain HUAS MG21 genome sequences.</title>
        <authorList>
            <person name="Mo P."/>
        </authorList>
    </citation>
    <scope>NUCLEOTIDE SEQUENCE</scope>
    <source>
        <strain evidence="1">HUAS MG21</strain>
    </source>
</reference>